<reference evidence="2 3" key="1">
    <citation type="submission" date="2016-09" db="EMBL/GenBank/DDBJ databases">
        <title>The draft genome of Dichanthelium oligosanthes: A C3 panicoid grass species.</title>
        <authorList>
            <person name="Studer A.J."/>
            <person name="Schnable J.C."/>
            <person name="Brutnell T.P."/>
        </authorList>
    </citation>
    <scope>NUCLEOTIDE SEQUENCE [LARGE SCALE GENOMIC DNA]</scope>
    <source>
        <strain evidence="3">cv. Kellogg 1175</strain>
        <tissue evidence="2">Leaf</tissue>
    </source>
</reference>
<feature type="non-terminal residue" evidence="2">
    <location>
        <position position="1"/>
    </location>
</feature>
<comment type="caution">
    <text evidence="2">The sequence shown here is derived from an EMBL/GenBank/DDBJ whole genome shotgun (WGS) entry which is preliminary data.</text>
</comment>
<keyword evidence="3" id="KW-1185">Reference proteome</keyword>
<evidence type="ECO:0000313" key="3">
    <source>
        <dbReference type="Proteomes" id="UP000095767"/>
    </source>
</evidence>
<feature type="compositionally biased region" description="Basic residues" evidence="1">
    <location>
        <begin position="251"/>
        <end position="270"/>
    </location>
</feature>
<protein>
    <submittedName>
        <fullName evidence="2">Uncharacterized protein</fullName>
    </submittedName>
</protein>
<dbReference type="OrthoDB" id="586081at2759"/>
<dbReference type="EMBL" id="LWDX02062009">
    <property type="protein sequence ID" value="OEL16763.1"/>
    <property type="molecule type" value="Genomic_DNA"/>
</dbReference>
<proteinExistence type="predicted"/>
<dbReference type="STRING" id="888268.A0A1E5UV83"/>
<name>A0A1E5UV83_9POAL</name>
<evidence type="ECO:0000313" key="2">
    <source>
        <dbReference type="EMBL" id="OEL16763.1"/>
    </source>
</evidence>
<gene>
    <name evidence="2" type="ORF">BAE44_0022218</name>
</gene>
<evidence type="ECO:0000256" key="1">
    <source>
        <dbReference type="SAM" id="MobiDB-lite"/>
    </source>
</evidence>
<organism evidence="2 3">
    <name type="scientific">Dichanthelium oligosanthes</name>
    <dbReference type="NCBI Taxonomy" id="888268"/>
    <lineage>
        <taxon>Eukaryota</taxon>
        <taxon>Viridiplantae</taxon>
        <taxon>Streptophyta</taxon>
        <taxon>Embryophyta</taxon>
        <taxon>Tracheophyta</taxon>
        <taxon>Spermatophyta</taxon>
        <taxon>Magnoliopsida</taxon>
        <taxon>Liliopsida</taxon>
        <taxon>Poales</taxon>
        <taxon>Poaceae</taxon>
        <taxon>PACMAD clade</taxon>
        <taxon>Panicoideae</taxon>
        <taxon>Panicodae</taxon>
        <taxon>Paniceae</taxon>
        <taxon>Dichantheliinae</taxon>
        <taxon>Dichanthelium</taxon>
    </lineage>
</organism>
<accession>A0A1E5UV83</accession>
<dbReference type="AlphaFoldDB" id="A0A1E5UV83"/>
<feature type="region of interest" description="Disordered" evidence="1">
    <location>
        <begin position="297"/>
        <end position="320"/>
    </location>
</feature>
<dbReference type="Proteomes" id="UP000095767">
    <property type="component" value="Unassembled WGS sequence"/>
</dbReference>
<feature type="region of interest" description="Disordered" evidence="1">
    <location>
        <begin position="251"/>
        <end position="277"/>
    </location>
</feature>
<sequence>LSIVTSRLDKCSCIGNGISVTGETASASKGGSINGCKALCEEVANEGMHITPGSTSTKGCLGDIDLFALPMVHTRPSGSDEGNKERETPNVTVHTDARELGCVDHSENSDLIYSQTAGHTFHSLEDESVVTPRSLMLDISKDYFSKGSSEGNSFSNPNLADDVENSSATDAHRGKELILHRVSPADGLFDCNVCEELADGALDSCCKSSAEVSLEGQRHEKRTQQNPLNYDVVPIEVIKACGNLDIIGSKSKHKSSLKGRGRRKRRKRTTKASSQMLVPKESAETLVPLDLICPENEEQPTGPLVEQSSGDKVLQGTPRSRMTKTPLSYVSIEPISYPFGIEQNSIW</sequence>